<feature type="domain" description="Signal transduction histidine kinase subgroup 3 dimerisation and phosphoacceptor" evidence="11">
    <location>
        <begin position="219"/>
        <end position="283"/>
    </location>
</feature>
<feature type="transmembrane region" description="Helical" evidence="10">
    <location>
        <begin position="135"/>
        <end position="155"/>
    </location>
</feature>
<dbReference type="Gene3D" id="3.30.565.10">
    <property type="entry name" value="Histidine kinase-like ATPase, C-terminal domain"/>
    <property type="match status" value="1"/>
</dbReference>
<feature type="compositionally biased region" description="Low complexity" evidence="9">
    <location>
        <begin position="18"/>
        <end position="34"/>
    </location>
</feature>
<dbReference type="InterPro" id="IPR050482">
    <property type="entry name" value="Sensor_HK_TwoCompSys"/>
</dbReference>
<dbReference type="InterPro" id="IPR011712">
    <property type="entry name" value="Sig_transdc_His_kin_sub3_dim/P"/>
</dbReference>
<comment type="caution">
    <text evidence="12">The sequence shown here is derived from an EMBL/GenBank/DDBJ whole genome shotgun (WGS) entry which is preliminary data.</text>
</comment>
<evidence type="ECO:0000256" key="1">
    <source>
        <dbReference type="ARBA" id="ARBA00000085"/>
    </source>
</evidence>
<evidence type="ECO:0000256" key="5">
    <source>
        <dbReference type="ARBA" id="ARBA00022741"/>
    </source>
</evidence>
<name>A0ABN2N551_9MICO</name>
<feature type="region of interest" description="Disordered" evidence="9">
    <location>
        <begin position="18"/>
        <end position="37"/>
    </location>
</feature>
<dbReference type="PANTHER" id="PTHR24421">
    <property type="entry name" value="NITRATE/NITRITE SENSOR PROTEIN NARX-RELATED"/>
    <property type="match status" value="1"/>
</dbReference>
<keyword evidence="5" id="KW-0547">Nucleotide-binding</keyword>
<evidence type="ECO:0000256" key="4">
    <source>
        <dbReference type="ARBA" id="ARBA00022679"/>
    </source>
</evidence>
<dbReference type="Proteomes" id="UP001501094">
    <property type="component" value="Unassembled WGS sequence"/>
</dbReference>
<keyword evidence="3" id="KW-0597">Phosphoprotein</keyword>
<feature type="transmembrane region" description="Helical" evidence="10">
    <location>
        <begin position="167"/>
        <end position="189"/>
    </location>
</feature>
<dbReference type="CDD" id="cd16917">
    <property type="entry name" value="HATPase_UhpB-NarQ-NarX-like"/>
    <property type="match status" value="1"/>
</dbReference>
<evidence type="ECO:0000313" key="12">
    <source>
        <dbReference type="EMBL" id="GAA1851672.1"/>
    </source>
</evidence>
<dbReference type="PANTHER" id="PTHR24421:SF10">
    <property type="entry name" value="NITRATE_NITRITE SENSOR PROTEIN NARQ"/>
    <property type="match status" value="1"/>
</dbReference>
<evidence type="ECO:0000256" key="9">
    <source>
        <dbReference type="SAM" id="MobiDB-lite"/>
    </source>
</evidence>
<comment type="catalytic activity">
    <reaction evidence="1">
        <text>ATP + protein L-histidine = ADP + protein N-phospho-L-histidine.</text>
        <dbReference type="EC" id="2.7.13.3"/>
    </reaction>
</comment>
<keyword evidence="7" id="KW-0067">ATP-binding</keyword>
<dbReference type="Gene3D" id="1.20.5.1930">
    <property type="match status" value="1"/>
</dbReference>
<keyword evidence="10" id="KW-0472">Membrane</keyword>
<feature type="transmembrane region" description="Helical" evidence="10">
    <location>
        <begin position="108"/>
        <end position="129"/>
    </location>
</feature>
<dbReference type="GO" id="GO:0016301">
    <property type="term" value="F:kinase activity"/>
    <property type="evidence" value="ECO:0007669"/>
    <property type="project" value="UniProtKB-KW"/>
</dbReference>
<evidence type="ECO:0000256" key="3">
    <source>
        <dbReference type="ARBA" id="ARBA00022553"/>
    </source>
</evidence>
<dbReference type="Pfam" id="PF07730">
    <property type="entry name" value="HisKA_3"/>
    <property type="match status" value="1"/>
</dbReference>
<protein>
    <recommendedName>
        <fullName evidence="2">histidine kinase</fullName>
        <ecNumber evidence="2">2.7.13.3</ecNumber>
    </recommendedName>
</protein>
<keyword evidence="4" id="KW-0808">Transferase</keyword>
<gene>
    <name evidence="12" type="ORF">GCM10009751_05240</name>
</gene>
<evidence type="ECO:0000259" key="11">
    <source>
        <dbReference type="Pfam" id="PF07730"/>
    </source>
</evidence>
<feature type="transmembrane region" description="Helical" evidence="10">
    <location>
        <begin position="45"/>
        <end position="67"/>
    </location>
</feature>
<dbReference type="EMBL" id="BAAANL010000001">
    <property type="protein sequence ID" value="GAA1851672.1"/>
    <property type="molecule type" value="Genomic_DNA"/>
</dbReference>
<evidence type="ECO:0000256" key="6">
    <source>
        <dbReference type="ARBA" id="ARBA00022777"/>
    </source>
</evidence>
<evidence type="ECO:0000256" key="8">
    <source>
        <dbReference type="ARBA" id="ARBA00023012"/>
    </source>
</evidence>
<keyword evidence="10" id="KW-1133">Transmembrane helix</keyword>
<keyword evidence="8" id="KW-0902">Two-component regulatory system</keyword>
<accession>A0ABN2N551</accession>
<keyword evidence="10" id="KW-0812">Transmembrane</keyword>
<dbReference type="RefSeq" id="WP_344099216.1">
    <property type="nucleotide sequence ID" value="NZ_BAAANL010000001.1"/>
</dbReference>
<feature type="transmembrane region" description="Helical" evidence="10">
    <location>
        <begin position="79"/>
        <end position="96"/>
    </location>
</feature>
<reference evidence="12 13" key="1">
    <citation type="journal article" date="2019" name="Int. J. Syst. Evol. Microbiol.">
        <title>The Global Catalogue of Microorganisms (GCM) 10K type strain sequencing project: providing services to taxonomists for standard genome sequencing and annotation.</title>
        <authorList>
            <consortium name="The Broad Institute Genomics Platform"/>
            <consortium name="The Broad Institute Genome Sequencing Center for Infectious Disease"/>
            <person name="Wu L."/>
            <person name="Ma J."/>
        </authorList>
    </citation>
    <scope>NUCLEOTIDE SEQUENCE [LARGE SCALE GENOMIC DNA]</scope>
    <source>
        <strain evidence="12 13">JCM 14326</strain>
    </source>
</reference>
<evidence type="ECO:0000313" key="13">
    <source>
        <dbReference type="Proteomes" id="UP001501094"/>
    </source>
</evidence>
<sequence length="431" mass="45422">MSAAVVGVVRAPAARDTGAAGGAARRPVRQGAPPEQGWGRRAWGAIWRTLVAVFLGMVAVAGVQWQIDSGERALGSDALAALDLFLGVIALGLMHLRRRWPLTIAVTLAAFLAVSNLSVGAASVVAVSLATTRRWISVAAVGVVFTASSLVYVVLNPYLSDPLVNRAVDTGMGMLSYGLLVAVGAYIGLRRDHLRSLVVRAETAEREQASRVAQARSNERARIAREMHDVLAHRISLVAMHAGALAYRKDLPREQVESAAETIRDEAHRAMSELREILGVLRELPDGGGVIGHEGDDVHRPQPTLESLPALVGESRAAGLDVTFHDDRATPATLPESTSRTAFRIVQEGLTNARKHAAGRPVVATVAGAPGDGLAITVANPLPRGEAATEVPASGLGLMGLTERAELGGGTLRYGVEGGRFVVRAWLPWAA</sequence>
<evidence type="ECO:0000256" key="7">
    <source>
        <dbReference type="ARBA" id="ARBA00022840"/>
    </source>
</evidence>
<dbReference type="SUPFAM" id="SSF55874">
    <property type="entry name" value="ATPase domain of HSP90 chaperone/DNA topoisomerase II/histidine kinase"/>
    <property type="match status" value="1"/>
</dbReference>
<evidence type="ECO:0000256" key="10">
    <source>
        <dbReference type="SAM" id="Phobius"/>
    </source>
</evidence>
<keyword evidence="6 12" id="KW-0418">Kinase</keyword>
<evidence type="ECO:0000256" key="2">
    <source>
        <dbReference type="ARBA" id="ARBA00012438"/>
    </source>
</evidence>
<dbReference type="InterPro" id="IPR036890">
    <property type="entry name" value="HATPase_C_sf"/>
</dbReference>
<dbReference type="EC" id="2.7.13.3" evidence="2"/>
<proteinExistence type="predicted"/>
<keyword evidence="13" id="KW-1185">Reference proteome</keyword>
<organism evidence="12 13">
    <name type="scientific">Myceligenerans crystallogenes</name>
    <dbReference type="NCBI Taxonomy" id="316335"/>
    <lineage>
        <taxon>Bacteria</taxon>
        <taxon>Bacillati</taxon>
        <taxon>Actinomycetota</taxon>
        <taxon>Actinomycetes</taxon>
        <taxon>Micrococcales</taxon>
        <taxon>Promicromonosporaceae</taxon>
        <taxon>Myceligenerans</taxon>
    </lineage>
</organism>